<reference evidence="1" key="1">
    <citation type="journal article" date="2018" name="Genome Biol.">
        <title>SKESA: strategic k-mer extension for scrupulous assemblies.</title>
        <authorList>
            <person name="Souvorov A."/>
            <person name="Agarwala R."/>
            <person name="Lipman D.J."/>
        </authorList>
    </citation>
    <scope>NUCLEOTIDE SEQUENCE</scope>
    <source>
        <strain evidence="1">HN1000</strain>
    </source>
</reference>
<sequence length="85" mass="10078">MRISKKKFNKTIDEVINRNKEELYKYRVEDLNFQYVNIKKNRNSEDYDIIVSIDEIEVPLILIRDIIGEACEELGIKVGKTMVEL</sequence>
<organism evidence="1 2">
    <name type="scientific">Clostridioides difficile</name>
    <name type="common">Peptoclostridium difficile</name>
    <dbReference type="NCBI Taxonomy" id="1496"/>
    <lineage>
        <taxon>Bacteria</taxon>
        <taxon>Bacillati</taxon>
        <taxon>Bacillota</taxon>
        <taxon>Clostridia</taxon>
        <taxon>Peptostreptococcales</taxon>
        <taxon>Peptostreptococcaceae</taxon>
        <taxon>Clostridioides</taxon>
    </lineage>
</organism>
<dbReference type="Proteomes" id="UP000878956">
    <property type="component" value="Unassembled WGS sequence"/>
</dbReference>
<name>A0AAN5VSC4_CLODI</name>
<accession>A0AAN5VSC4</accession>
<evidence type="ECO:0000313" key="1">
    <source>
        <dbReference type="EMBL" id="HBH1543779.1"/>
    </source>
</evidence>
<gene>
    <name evidence="1" type="ORF">KRM00_003311</name>
</gene>
<dbReference type="EMBL" id="DAEPXK010000048">
    <property type="protein sequence ID" value="HBH1543779.1"/>
    <property type="molecule type" value="Genomic_DNA"/>
</dbReference>
<dbReference type="AlphaFoldDB" id="A0AAN5VSC4"/>
<comment type="caution">
    <text evidence="1">The sequence shown here is derived from an EMBL/GenBank/DDBJ whole genome shotgun (WGS) entry which is preliminary data.</text>
</comment>
<proteinExistence type="predicted"/>
<evidence type="ECO:0000313" key="2">
    <source>
        <dbReference type="Proteomes" id="UP000878956"/>
    </source>
</evidence>
<protein>
    <submittedName>
        <fullName evidence="1">Uncharacterized protein</fullName>
    </submittedName>
</protein>
<reference evidence="1" key="2">
    <citation type="submission" date="2021-06" db="EMBL/GenBank/DDBJ databases">
        <authorList>
            <consortium name="NCBI Pathogen Detection Project"/>
        </authorList>
    </citation>
    <scope>NUCLEOTIDE SEQUENCE</scope>
    <source>
        <strain evidence="1">HN1000</strain>
    </source>
</reference>